<reference evidence="3" key="2">
    <citation type="submission" date="2015-01" db="EMBL/GenBank/DDBJ databases">
        <title>Evolutionary Origins and Diversification of the Mycorrhizal Mutualists.</title>
        <authorList>
            <consortium name="DOE Joint Genome Institute"/>
            <consortium name="Mycorrhizal Genomics Consortium"/>
            <person name="Kohler A."/>
            <person name="Kuo A."/>
            <person name="Nagy L.G."/>
            <person name="Floudas D."/>
            <person name="Copeland A."/>
            <person name="Barry K.W."/>
            <person name="Cichocki N."/>
            <person name="Veneault-Fourrey C."/>
            <person name="LaButti K."/>
            <person name="Lindquist E.A."/>
            <person name="Lipzen A."/>
            <person name="Lundell T."/>
            <person name="Morin E."/>
            <person name="Murat C."/>
            <person name="Riley R."/>
            <person name="Ohm R."/>
            <person name="Sun H."/>
            <person name="Tunlid A."/>
            <person name="Henrissat B."/>
            <person name="Grigoriev I.V."/>
            <person name="Hibbett D.S."/>
            <person name="Martin F."/>
        </authorList>
    </citation>
    <scope>NUCLEOTIDE SEQUENCE [LARGE SCALE GENOMIC DNA]</scope>
    <source>
        <strain evidence="3">441</strain>
    </source>
</reference>
<dbReference type="AlphaFoldDB" id="A0A0D0A4L0"/>
<sequence>MATVSALQPAHTDAVSSTLPGNLQLNFFQGDLAVLDTDIKDHRYAPPSDRVLNAYPNAIHAQPQKDSVSLNEAPTAVVVDEQARNDGDHDPPSVILENGQRFSHPKPTSSGVSARHTAGRFSLDDDASSGNAPPILNGGLMDSGFLNDSFKSLGESLTISQPPPSSPPQVQSSRDIPVSLHHTSSRQTPYHISEGASHSRLPPNSLSAARPYSPTRGIPIQISTSPRVYPQHPTFITPAAAPDPINPILSPTPLQPPEEVCVECAMRDQDMADVNVTGPGVWDRESDVLYQELLRREEEEETAGILRSECSSRPRARGGRLTEQNLKLWNMMASLHLNPREPMARQQTLSQYVKAQRSLLEAEALAHARAMQESKQLESTVKDTYAQLRRSVLEVDGADDSSFKLKPPRPTTALNGSGAHHIRVSSRDITLLRNGLIVEHVDVRREERDERERRRRREKQERSRPRKSSRNSAIDATSLYSSNSIIPYTDNGFGTMPSPRISGVGARPASSLTVPVDRQASLSQAYSQASFSDAHSPGSASPRRSRFFGFKHLSGAWRSQDSLAVSGMSGSMIDMHVALQREAYTSSLRPPADRSKLPLQKQGQLWPPAEVQDKSTLAAVDQKPKKKKHGFAKIWRLVTGSSGKGNTHIENDLGRSQDRHDDDSPLTPPPPLSYLVERGPGEHLNGNGRHASTPSLLSTSSPWNGLSSPGMSPPTAPSSLLPSPTSSRPSGGNGDAIEKKIAVLAEDKEAHETVTVESARFKPVHSVTSEPDIRQKVQLPGNATLPKSTSAMLSREKSLPPLPGERKPRLQNVGGESRPQTFYTYDPRHGNHDPQDLAPPHAPFRTEARRQSFSGVTSRPTLGIQTMPFGGHDYARNPNGLYNEFGISQRSLGRLVNIEENPPVPPTPKRKSKFFFTSLLGKKSNNPCEISGSVSHEFPRLSTPVYDGNEDSLYSAYTSSRQTAGPRMSIVSRKAIEELVDQDREFVAYRYPSQSQSFNELLR</sequence>
<evidence type="ECO:0000313" key="2">
    <source>
        <dbReference type="EMBL" id="KIK26963.1"/>
    </source>
</evidence>
<feature type="region of interest" description="Disordered" evidence="1">
    <location>
        <begin position="781"/>
        <end position="818"/>
    </location>
</feature>
<feature type="compositionally biased region" description="Low complexity" evidence="1">
    <location>
        <begin position="717"/>
        <end position="730"/>
    </location>
</feature>
<proteinExistence type="predicted"/>
<organism evidence="2 3">
    <name type="scientific">Pisolithus microcarpus 441</name>
    <dbReference type="NCBI Taxonomy" id="765257"/>
    <lineage>
        <taxon>Eukaryota</taxon>
        <taxon>Fungi</taxon>
        <taxon>Dikarya</taxon>
        <taxon>Basidiomycota</taxon>
        <taxon>Agaricomycotina</taxon>
        <taxon>Agaricomycetes</taxon>
        <taxon>Agaricomycetidae</taxon>
        <taxon>Boletales</taxon>
        <taxon>Sclerodermatineae</taxon>
        <taxon>Pisolithaceae</taxon>
        <taxon>Pisolithus</taxon>
    </lineage>
</organism>
<protein>
    <submittedName>
        <fullName evidence="2">Uncharacterized protein</fullName>
    </submittedName>
</protein>
<dbReference type="OrthoDB" id="28208at2759"/>
<gene>
    <name evidence="2" type="ORF">PISMIDRAFT_93990</name>
</gene>
<dbReference type="HOGENOM" id="CLU_011217_0_0_1"/>
<feature type="region of interest" description="Disordered" evidence="1">
    <location>
        <begin position="155"/>
        <end position="213"/>
    </location>
</feature>
<feature type="compositionally biased region" description="Basic and acidic residues" evidence="1">
    <location>
        <begin position="81"/>
        <end position="91"/>
    </location>
</feature>
<accession>A0A0D0A4L0</accession>
<feature type="compositionally biased region" description="Basic and acidic residues" evidence="1">
    <location>
        <begin position="794"/>
        <end position="808"/>
    </location>
</feature>
<feature type="region of interest" description="Disordered" evidence="1">
    <location>
        <begin position="444"/>
        <end position="476"/>
    </location>
</feature>
<feature type="region of interest" description="Disordered" evidence="1">
    <location>
        <begin position="397"/>
        <end position="420"/>
    </location>
</feature>
<name>A0A0D0A4L0_9AGAM</name>
<reference evidence="2 3" key="1">
    <citation type="submission" date="2014-04" db="EMBL/GenBank/DDBJ databases">
        <authorList>
            <consortium name="DOE Joint Genome Institute"/>
            <person name="Kuo A."/>
            <person name="Kohler A."/>
            <person name="Costa M.D."/>
            <person name="Nagy L.G."/>
            <person name="Floudas D."/>
            <person name="Copeland A."/>
            <person name="Barry K.W."/>
            <person name="Cichocki N."/>
            <person name="Veneault-Fourrey C."/>
            <person name="LaButti K."/>
            <person name="Lindquist E.A."/>
            <person name="Lipzen A."/>
            <person name="Lundell T."/>
            <person name="Morin E."/>
            <person name="Murat C."/>
            <person name="Sun H."/>
            <person name="Tunlid A."/>
            <person name="Henrissat B."/>
            <person name="Grigoriev I.V."/>
            <person name="Hibbett D.S."/>
            <person name="Martin F."/>
            <person name="Nordberg H.P."/>
            <person name="Cantor M.N."/>
            <person name="Hua S.X."/>
        </authorList>
    </citation>
    <scope>NUCLEOTIDE SEQUENCE [LARGE SCALE GENOMIC DNA]</scope>
    <source>
        <strain evidence="2 3">441</strain>
    </source>
</reference>
<evidence type="ECO:0000256" key="1">
    <source>
        <dbReference type="SAM" id="MobiDB-lite"/>
    </source>
</evidence>
<feature type="region of interest" description="Disordered" evidence="1">
    <location>
        <begin position="81"/>
        <end position="114"/>
    </location>
</feature>
<feature type="compositionally biased region" description="Low complexity" evidence="1">
    <location>
        <begin position="692"/>
        <end position="702"/>
    </location>
</feature>
<feature type="region of interest" description="Disordered" evidence="1">
    <location>
        <begin position="586"/>
        <end position="738"/>
    </location>
</feature>
<evidence type="ECO:0000313" key="3">
    <source>
        <dbReference type="Proteomes" id="UP000054018"/>
    </source>
</evidence>
<feature type="compositionally biased region" description="Basic and acidic residues" evidence="1">
    <location>
        <begin position="647"/>
        <end position="663"/>
    </location>
</feature>
<feature type="compositionally biased region" description="Polar residues" evidence="1">
    <location>
        <begin position="181"/>
        <end position="190"/>
    </location>
</feature>
<dbReference type="STRING" id="765257.A0A0D0A4L0"/>
<feature type="compositionally biased region" description="Basic and acidic residues" evidence="1">
    <location>
        <begin position="444"/>
        <end position="463"/>
    </location>
</feature>
<keyword evidence="3" id="KW-1185">Reference proteome</keyword>
<dbReference type="EMBL" id="KN833698">
    <property type="protein sequence ID" value="KIK26963.1"/>
    <property type="molecule type" value="Genomic_DNA"/>
</dbReference>
<dbReference type="Proteomes" id="UP000054018">
    <property type="component" value="Unassembled WGS sequence"/>
</dbReference>